<feature type="region of interest" description="Disordered" evidence="1">
    <location>
        <begin position="213"/>
        <end position="240"/>
    </location>
</feature>
<dbReference type="AlphaFoldDB" id="A0A833TZ11"/>
<feature type="compositionally biased region" description="Basic and acidic residues" evidence="1">
    <location>
        <begin position="107"/>
        <end position="116"/>
    </location>
</feature>
<feature type="compositionally biased region" description="Basic and acidic residues" evidence="1">
    <location>
        <begin position="1"/>
        <end position="14"/>
    </location>
</feature>
<reference evidence="2" key="1">
    <citation type="submission" date="2015-10" db="EMBL/GenBank/DDBJ databases">
        <authorList>
            <person name="Martinez-Garcia P.J."/>
            <person name="Crepeau M.W."/>
            <person name="Puiu D."/>
            <person name="Gonzalez-Ibeas D."/>
            <person name="Whalen J."/>
            <person name="Stevens K."/>
            <person name="Paul R."/>
            <person name="Butterfield T."/>
            <person name="Britton M."/>
            <person name="Reagan R."/>
            <person name="Chakraborty S."/>
            <person name="Walawage S.L."/>
            <person name="Vasquez-Gross H.A."/>
            <person name="Cardeno C."/>
            <person name="Famula R."/>
            <person name="Pratt K."/>
            <person name="Kuruganti S."/>
            <person name="Aradhya M.K."/>
            <person name="Leslie C.A."/>
            <person name="Dandekar A.M."/>
            <person name="Salzberg S.L."/>
            <person name="Wegrzyn J.L."/>
            <person name="Langley C.H."/>
            <person name="Neale D.B."/>
        </authorList>
    </citation>
    <scope>NUCLEOTIDE SEQUENCE</scope>
    <source>
        <tissue evidence="2">Leaves</tissue>
    </source>
</reference>
<dbReference type="Gramene" id="Jr10_11070_p1">
    <property type="protein sequence ID" value="cds.Jr10_11070_p1"/>
    <property type="gene ID" value="Jr10_11070"/>
</dbReference>
<evidence type="ECO:0000256" key="1">
    <source>
        <dbReference type="SAM" id="MobiDB-lite"/>
    </source>
</evidence>
<name>A0A833TZ11_JUGRE</name>
<proteinExistence type="predicted"/>
<feature type="compositionally biased region" description="Polar residues" evidence="1">
    <location>
        <begin position="213"/>
        <end position="223"/>
    </location>
</feature>
<feature type="compositionally biased region" description="Basic and acidic residues" evidence="1">
    <location>
        <begin position="59"/>
        <end position="71"/>
    </location>
</feature>
<organism evidence="2 3">
    <name type="scientific">Juglans regia</name>
    <name type="common">English walnut</name>
    <dbReference type="NCBI Taxonomy" id="51240"/>
    <lineage>
        <taxon>Eukaryota</taxon>
        <taxon>Viridiplantae</taxon>
        <taxon>Streptophyta</taxon>
        <taxon>Embryophyta</taxon>
        <taxon>Tracheophyta</taxon>
        <taxon>Spermatophyta</taxon>
        <taxon>Magnoliopsida</taxon>
        <taxon>eudicotyledons</taxon>
        <taxon>Gunneridae</taxon>
        <taxon>Pentapetalae</taxon>
        <taxon>rosids</taxon>
        <taxon>fabids</taxon>
        <taxon>Fagales</taxon>
        <taxon>Juglandaceae</taxon>
        <taxon>Juglans</taxon>
    </lineage>
</organism>
<dbReference type="Proteomes" id="UP000619265">
    <property type="component" value="Unassembled WGS sequence"/>
</dbReference>
<feature type="compositionally biased region" description="Polar residues" evidence="1">
    <location>
        <begin position="157"/>
        <end position="173"/>
    </location>
</feature>
<evidence type="ECO:0000313" key="3">
    <source>
        <dbReference type="Proteomes" id="UP000619265"/>
    </source>
</evidence>
<comment type="caution">
    <text evidence="2">The sequence shown here is derived from an EMBL/GenBank/DDBJ whole genome shotgun (WGS) entry which is preliminary data.</text>
</comment>
<feature type="compositionally biased region" description="Low complexity" evidence="1">
    <location>
        <begin position="92"/>
        <end position="103"/>
    </location>
</feature>
<accession>A0A833TZ11</accession>
<evidence type="ECO:0000313" key="2">
    <source>
        <dbReference type="EMBL" id="KAF5458045.1"/>
    </source>
</evidence>
<protein>
    <submittedName>
        <fullName evidence="2">Uncharacterized protein</fullName>
    </submittedName>
</protein>
<reference evidence="2" key="2">
    <citation type="submission" date="2020-03" db="EMBL/GenBank/DDBJ databases">
        <title>Walnut 2.0.</title>
        <authorList>
            <person name="Marrano A."/>
            <person name="Britton M."/>
            <person name="Zimin A.V."/>
            <person name="Zaini P.A."/>
            <person name="Workman R."/>
            <person name="Puiu D."/>
            <person name="Bianco L."/>
            <person name="Allen B.J."/>
            <person name="Troggio M."/>
            <person name="Leslie C.A."/>
            <person name="Timp W."/>
            <person name="Dendekar A."/>
            <person name="Salzberg S.L."/>
            <person name="Neale D.B."/>
        </authorList>
    </citation>
    <scope>NUCLEOTIDE SEQUENCE</scope>
    <source>
        <tissue evidence="2">Leaves</tissue>
    </source>
</reference>
<gene>
    <name evidence="2" type="ORF">F2P56_022109</name>
</gene>
<dbReference type="EMBL" id="LIHL02000010">
    <property type="protein sequence ID" value="KAF5458045.1"/>
    <property type="molecule type" value="Genomic_DNA"/>
</dbReference>
<feature type="region of interest" description="Disordered" evidence="1">
    <location>
        <begin position="1"/>
        <end position="189"/>
    </location>
</feature>
<feature type="compositionally biased region" description="Basic and acidic residues" evidence="1">
    <location>
        <begin position="147"/>
        <end position="156"/>
    </location>
</feature>
<sequence>MASEPHNEKTMRNPEDDESPAVKQEEDFSYNLERSGTKPKKDMLLKEDKDINGGTQDCDSSKRIATEDQAKTSDYTAPKIKTPLSIYRPGENSTSTFPNNNPSKMAPDQEKDLSSKEKKRGGRSTDPYSEPSKNVVDSVARTSSPLIEKEKKEVDSKNTAMISSSEPQYSQGDNRVLRKTPSKEKENKEAAPFFVAEKNIAVPIFSSTNIEARGNKTSTTTGSYAKGDQPKKGGCPCSIL</sequence>
<feature type="compositionally biased region" description="Basic and acidic residues" evidence="1">
    <location>
        <begin position="35"/>
        <end position="51"/>
    </location>
</feature>